<evidence type="ECO:0000313" key="1">
    <source>
        <dbReference type="EMBL" id="PKA58195.1"/>
    </source>
</evidence>
<keyword evidence="2" id="KW-1185">Reference proteome</keyword>
<keyword evidence="1" id="KW-0346">Stress response</keyword>
<evidence type="ECO:0000313" key="2">
    <source>
        <dbReference type="Proteomes" id="UP000236161"/>
    </source>
</evidence>
<sequence>MADSILLDSAVSHLLNLPETLERIAGFTAGRSHDNRHASNGAGVGNGMRVGAEKGFSSVPVDILETSKSYTFFLDVPVLPKSKIQVRR</sequence>
<accession>A0A2I0ARL5</accession>
<dbReference type="EMBL" id="KZ451955">
    <property type="protein sequence ID" value="PKA58195.1"/>
    <property type="molecule type" value="Genomic_DNA"/>
</dbReference>
<reference evidence="1 2" key="1">
    <citation type="journal article" date="2017" name="Nature">
        <title>The Apostasia genome and the evolution of orchids.</title>
        <authorList>
            <person name="Zhang G.Q."/>
            <person name="Liu K.W."/>
            <person name="Li Z."/>
            <person name="Lohaus R."/>
            <person name="Hsiao Y.Y."/>
            <person name="Niu S.C."/>
            <person name="Wang J.Y."/>
            <person name="Lin Y.C."/>
            <person name="Xu Q."/>
            <person name="Chen L.J."/>
            <person name="Yoshida K."/>
            <person name="Fujiwara S."/>
            <person name="Wang Z.W."/>
            <person name="Zhang Y.Q."/>
            <person name="Mitsuda N."/>
            <person name="Wang M."/>
            <person name="Liu G.H."/>
            <person name="Pecoraro L."/>
            <person name="Huang H.X."/>
            <person name="Xiao X.J."/>
            <person name="Lin M."/>
            <person name="Wu X.Y."/>
            <person name="Wu W.L."/>
            <person name="Chen Y.Y."/>
            <person name="Chang S.B."/>
            <person name="Sakamoto S."/>
            <person name="Ohme-Takagi M."/>
            <person name="Yagi M."/>
            <person name="Zeng S.J."/>
            <person name="Shen C.Y."/>
            <person name="Yeh C.M."/>
            <person name="Luo Y.B."/>
            <person name="Tsai W.C."/>
            <person name="Van de Peer Y."/>
            <person name="Liu Z.J."/>
        </authorList>
    </citation>
    <scope>NUCLEOTIDE SEQUENCE [LARGE SCALE GENOMIC DNA]</scope>
    <source>
        <strain evidence="2">cv. Shenzhen</strain>
        <tissue evidence="1">Stem</tissue>
    </source>
</reference>
<dbReference type="OrthoDB" id="1431247at2759"/>
<gene>
    <name evidence="1" type="primary">HSP17.4B</name>
    <name evidence="1" type="ORF">AXF42_Ash012918</name>
</gene>
<proteinExistence type="predicted"/>
<name>A0A2I0ARL5_9ASPA</name>
<protein>
    <submittedName>
        <fullName evidence="1">17.4 kDa class III heat shock protein</fullName>
    </submittedName>
</protein>
<dbReference type="AlphaFoldDB" id="A0A2I0ARL5"/>
<dbReference type="STRING" id="1088818.A0A2I0ARL5"/>
<dbReference type="Proteomes" id="UP000236161">
    <property type="component" value="Unassembled WGS sequence"/>
</dbReference>
<organism evidence="1 2">
    <name type="scientific">Apostasia shenzhenica</name>
    <dbReference type="NCBI Taxonomy" id="1088818"/>
    <lineage>
        <taxon>Eukaryota</taxon>
        <taxon>Viridiplantae</taxon>
        <taxon>Streptophyta</taxon>
        <taxon>Embryophyta</taxon>
        <taxon>Tracheophyta</taxon>
        <taxon>Spermatophyta</taxon>
        <taxon>Magnoliopsida</taxon>
        <taxon>Liliopsida</taxon>
        <taxon>Asparagales</taxon>
        <taxon>Orchidaceae</taxon>
        <taxon>Apostasioideae</taxon>
        <taxon>Apostasia</taxon>
    </lineage>
</organism>